<dbReference type="PANTHER" id="PTHR43569">
    <property type="entry name" value="AMIDOHYDROLASE"/>
    <property type="match status" value="1"/>
</dbReference>
<feature type="domain" description="Amidohydrolase-related" evidence="2">
    <location>
        <begin position="3"/>
        <end position="276"/>
    </location>
</feature>
<evidence type="ECO:0000259" key="2">
    <source>
        <dbReference type="Pfam" id="PF04909"/>
    </source>
</evidence>
<dbReference type="Pfam" id="PF04909">
    <property type="entry name" value="Amidohydro_2"/>
    <property type="match status" value="1"/>
</dbReference>
<dbReference type="OrthoDB" id="9787654at2"/>
<dbReference type="Proteomes" id="UP000199441">
    <property type="component" value="Unassembled WGS sequence"/>
</dbReference>
<dbReference type="EMBL" id="FNOI01000011">
    <property type="protein sequence ID" value="SDX65318.1"/>
    <property type="molecule type" value="Genomic_DNA"/>
</dbReference>
<dbReference type="STRING" id="670155.SAMN04488001_0109"/>
<evidence type="ECO:0000313" key="3">
    <source>
        <dbReference type="EMBL" id="SDX65318.1"/>
    </source>
</evidence>
<proteinExistence type="inferred from homology"/>
<protein>
    <submittedName>
        <fullName evidence="3">L-fuconolactonase</fullName>
    </submittedName>
</protein>
<keyword evidence="4" id="KW-1185">Reference proteome</keyword>
<dbReference type="InterPro" id="IPR006680">
    <property type="entry name" value="Amidohydro-rel"/>
</dbReference>
<comment type="similarity">
    <text evidence="1">Belongs to the metallo-dependent hydrolases superfamily.</text>
</comment>
<evidence type="ECO:0000313" key="4">
    <source>
        <dbReference type="Proteomes" id="UP000199441"/>
    </source>
</evidence>
<dbReference type="SUPFAM" id="SSF51556">
    <property type="entry name" value="Metallo-dependent hydrolases"/>
    <property type="match status" value="1"/>
</dbReference>
<dbReference type="InterPro" id="IPR052350">
    <property type="entry name" value="Metallo-dep_Lactonases"/>
</dbReference>
<dbReference type="AlphaFoldDB" id="A0A1H3DGT0"/>
<organism evidence="3 4">
    <name type="scientific">Litoreibacter albidus</name>
    <dbReference type="NCBI Taxonomy" id="670155"/>
    <lineage>
        <taxon>Bacteria</taxon>
        <taxon>Pseudomonadati</taxon>
        <taxon>Pseudomonadota</taxon>
        <taxon>Alphaproteobacteria</taxon>
        <taxon>Rhodobacterales</taxon>
        <taxon>Roseobacteraceae</taxon>
        <taxon>Litoreibacter</taxon>
    </lineage>
</organism>
<name>A0A1H3DGT0_9RHOB</name>
<dbReference type="PANTHER" id="PTHR43569:SF2">
    <property type="entry name" value="AMIDOHYDROLASE-RELATED DOMAIN-CONTAINING PROTEIN"/>
    <property type="match status" value="1"/>
</dbReference>
<evidence type="ECO:0000256" key="1">
    <source>
        <dbReference type="ARBA" id="ARBA00038310"/>
    </source>
</evidence>
<dbReference type="Gene3D" id="3.20.20.140">
    <property type="entry name" value="Metal-dependent hydrolases"/>
    <property type="match status" value="1"/>
</dbReference>
<dbReference type="RefSeq" id="WP_089948966.1">
    <property type="nucleotide sequence ID" value="NZ_FNOI01000011.1"/>
</dbReference>
<reference evidence="4" key="1">
    <citation type="submission" date="2016-10" db="EMBL/GenBank/DDBJ databases">
        <authorList>
            <person name="Varghese N."/>
            <person name="Submissions S."/>
        </authorList>
    </citation>
    <scope>NUCLEOTIDE SEQUENCE [LARGE SCALE GENOMIC DNA]</scope>
    <source>
        <strain evidence="4">DSM 26922</strain>
    </source>
</reference>
<sequence length="280" mass="30241">MIIDAHQHFWTLGRGDYPWPDASVAPIFKDFGPDDLNPALQQAGVSHTVLVQATDTVAETRFLLEIAAKTDFIAGVVGWVDLSADDAVETLTALAKDPMLKGVRPMLQNIAAEDWILGADCADAIEAMITLGLRFDALIQPRHLGAIKVLTQRYPDLQIVVDHGAKPEILPGVAPAALWRDGLAGLAESPSVYCKLSGLVTEARGDWDMADVATHGQEIIKCFGADRVMWGSDWPVVNLAADYAAWFRAVQSIASEHGPEAAAQIMGRTANRFYNLGLGE</sequence>
<gene>
    <name evidence="3" type="ORF">SAMN04488001_0109</name>
</gene>
<dbReference type="InterPro" id="IPR032466">
    <property type="entry name" value="Metal_Hydrolase"/>
</dbReference>
<dbReference type="GO" id="GO:0016787">
    <property type="term" value="F:hydrolase activity"/>
    <property type="evidence" value="ECO:0007669"/>
    <property type="project" value="InterPro"/>
</dbReference>
<accession>A0A1H3DGT0</accession>